<keyword evidence="5" id="KW-0472">Membrane</keyword>
<dbReference type="OrthoDB" id="9612721at2759"/>
<dbReference type="Proteomes" id="UP001108280">
    <property type="component" value="Unplaced"/>
</dbReference>
<dbReference type="SUPFAM" id="SSF53822">
    <property type="entry name" value="Periplasmic binding protein-like I"/>
    <property type="match status" value="1"/>
</dbReference>
<evidence type="ECO:0000256" key="8">
    <source>
        <dbReference type="SAM" id="SignalP"/>
    </source>
</evidence>
<dbReference type="PANTHER" id="PTHR24061">
    <property type="entry name" value="CALCIUM-SENSING RECEPTOR-RELATED"/>
    <property type="match status" value="1"/>
</dbReference>
<accession>A0A9J7HCI4</accession>
<dbReference type="RefSeq" id="XP_035309677.1">
    <property type="nucleotide sequence ID" value="XM_035453786.1"/>
</dbReference>
<dbReference type="PANTHER" id="PTHR24061:SF403">
    <property type="entry name" value="VOMERONASAL 2, RECEPTOR 113-RELATED"/>
    <property type="match status" value="1"/>
</dbReference>
<dbReference type="GeneID" id="118239804"/>
<protein>
    <submittedName>
        <fullName evidence="11">Vomeronasal type-2 receptor 116-like</fullName>
    </submittedName>
</protein>
<evidence type="ECO:0000313" key="11">
    <source>
        <dbReference type="RefSeq" id="XP_035309677.1"/>
    </source>
</evidence>
<proteinExistence type="predicted"/>
<dbReference type="PRINTS" id="PR01535">
    <property type="entry name" value="VOMERONASL2R"/>
</dbReference>
<evidence type="ECO:0000256" key="4">
    <source>
        <dbReference type="ARBA" id="ARBA00022989"/>
    </source>
</evidence>
<reference evidence="11" key="1">
    <citation type="submission" date="2025-08" db="UniProtKB">
        <authorList>
            <consortium name="RefSeq"/>
        </authorList>
    </citation>
    <scope>IDENTIFICATION</scope>
    <source>
        <strain evidence="11">17A/GY</strain>
        <tissue evidence="11">Liver</tissue>
    </source>
</reference>
<evidence type="ECO:0000256" key="2">
    <source>
        <dbReference type="ARBA" id="ARBA00022692"/>
    </source>
</evidence>
<evidence type="ECO:0000313" key="10">
    <source>
        <dbReference type="Proteomes" id="UP001108280"/>
    </source>
</evidence>
<dbReference type="InterPro" id="IPR001828">
    <property type="entry name" value="ANF_lig-bd_rcpt"/>
</dbReference>
<dbReference type="InterPro" id="IPR000337">
    <property type="entry name" value="GPCR_3"/>
</dbReference>
<dbReference type="InterPro" id="IPR028082">
    <property type="entry name" value="Peripla_BP_I"/>
</dbReference>
<evidence type="ECO:0000256" key="7">
    <source>
        <dbReference type="ARBA" id="ARBA00023180"/>
    </source>
</evidence>
<keyword evidence="7" id="KW-0325">Glycoprotein</keyword>
<organism evidence="10 11">
    <name type="scientific">Cricetulus griseus</name>
    <name type="common">Chinese hamster</name>
    <name type="synonym">Cricetulus barabensis griseus</name>
    <dbReference type="NCBI Taxonomy" id="10029"/>
    <lineage>
        <taxon>Eukaryota</taxon>
        <taxon>Metazoa</taxon>
        <taxon>Chordata</taxon>
        <taxon>Craniata</taxon>
        <taxon>Vertebrata</taxon>
        <taxon>Euteleostomi</taxon>
        <taxon>Mammalia</taxon>
        <taxon>Eutheria</taxon>
        <taxon>Euarchontoglires</taxon>
        <taxon>Glires</taxon>
        <taxon>Rodentia</taxon>
        <taxon>Myomorpha</taxon>
        <taxon>Muroidea</taxon>
        <taxon>Cricetidae</taxon>
        <taxon>Cricetinae</taxon>
        <taxon>Cricetulus</taxon>
    </lineage>
</organism>
<evidence type="ECO:0000256" key="6">
    <source>
        <dbReference type="ARBA" id="ARBA00023170"/>
    </source>
</evidence>
<dbReference type="Pfam" id="PF01094">
    <property type="entry name" value="ANF_receptor"/>
    <property type="match status" value="1"/>
</dbReference>
<evidence type="ECO:0000259" key="9">
    <source>
        <dbReference type="Pfam" id="PF01094"/>
    </source>
</evidence>
<evidence type="ECO:0000256" key="3">
    <source>
        <dbReference type="ARBA" id="ARBA00022729"/>
    </source>
</evidence>
<comment type="subcellular location">
    <subcellularLocation>
        <location evidence="1">Membrane</location>
        <topology evidence="1">Multi-pass membrane protein</topology>
    </subcellularLocation>
</comment>
<keyword evidence="2" id="KW-0812">Transmembrane</keyword>
<dbReference type="GO" id="GO:0005886">
    <property type="term" value="C:plasma membrane"/>
    <property type="evidence" value="ECO:0007669"/>
    <property type="project" value="TreeGrafter"/>
</dbReference>
<dbReference type="KEGG" id="cge:118239804"/>
<keyword evidence="3 8" id="KW-0732">Signal</keyword>
<name>A0A9J7HCI4_CRIGR</name>
<dbReference type="AlphaFoldDB" id="A0A9J7HCI4"/>
<dbReference type="Gene3D" id="3.40.50.2300">
    <property type="match status" value="2"/>
</dbReference>
<sequence>MLILIFLLLLLNIPLLMARFIHPRCFWKMKQNKDKTEELKTGCIFLPSIVERPVEKQYFKDILNIQIPAENYKYALALAYTMDEVNRNPDLLPNRSLVFDFSESNCITVTRLYHLDRHMEENYGYFHNYSCQKDISCVVVFTGPNWETSVITESFVQLIMSQQVIQFTYGPFHQILSDRERFPYLYQMAPKDTSLAFAMVSVILHFSWNWVGLAISDNDQGTQFLSNLRSELGKSTVCFAFVNIIPINIRLYVSRAQVYYKQIETSSTNVVIIYGDPDSTLAVSFQMWQSRGLQRLWVIDSQWDMITSKRDFMLDSSHMTLSFAHHHGEISGFKNFVQTMNPLKYTDEYLARLEWMNFNCEVSTSNCKTLRNYSSNVSVDWLVIRTFDMAFNDNLYDIYNAVYALAHALNEMVIQQVDTQPMDNGKGYHSPCWKLNSLLKRTHFTNPVGDRVNLNQKEKSQKEYDIFQIWNFQHGLRFKVNLGKYSPYFPHGQQLHIYEDMIEFATGNRQVGLTKLY</sequence>
<keyword evidence="10" id="KW-1185">Reference proteome</keyword>
<gene>
    <name evidence="11" type="primary">LOC118239804</name>
</gene>
<dbReference type="InterPro" id="IPR004073">
    <property type="entry name" value="GPCR_3_vmron_rcpt_2"/>
</dbReference>
<evidence type="ECO:0000256" key="1">
    <source>
        <dbReference type="ARBA" id="ARBA00004141"/>
    </source>
</evidence>
<dbReference type="InterPro" id="IPR000068">
    <property type="entry name" value="GPCR_3_Ca_sens_rcpt-rel"/>
</dbReference>
<feature type="signal peptide" evidence="8">
    <location>
        <begin position="1"/>
        <end position="18"/>
    </location>
</feature>
<feature type="chain" id="PRO_5039948968" evidence="8">
    <location>
        <begin position="19"/>
        <end position="517"/>
    </location>
</feature>
<feature type="domain" description="Receptor ligand binding region" evidence="9">
    <location>
        <begin position="76"/>
        <end position="468"/>
    </location>
</feature>
<evidence type="ECO:0000256" key="5">
    <source>
        <dbReference type="ARBA" id="ARBA00023136"/>
    </source>
</evidence>
<keyword evidence="6" id="KW-0675">Receptor</keyword>
<dbReference type="FunFam" id="3.40.50.2300:FF:000024">
    <property type="entry name" value="Vomeronasal 2, receptor 73"/>
    <property type="match status" value="1"/>
</dbReference>
<dbReference type="CDD" id="cd06365">
    <property type="entry name" value="PBP1_pheromone_receptor"/>
    <property type="match status" value="1"/>
</dbReference>
<dbReference type="PRINTS" id="PR00248">
    <property type="entry name" value="GPCRMGR"/>
</dbReference>
<dbReference type="GO" id="GO:0004930">
    <property type="term" value="F:G protein-coupled receptor activity"/>
    <property type="evidence" value="ECO:0007669"/>
    <property type="project" value="InterPro"/>
</dbReference>
<keyword evidence="4" id="KW-1133">Transmembrane helix</keyword>